<dbReference type="SUPFAM" id="SSF52047">
    <property type="entry name" value="RNI-like"/>
    <property type="match status" value="1"/>
</dbReference>
<reference evidence="2 3" key="1">
    <citation type="journal article" date="2019" name="New Phytol.">
        <title>Comparative genomics reveals unique wood-decay strategies and fruiting body development in the Schizophyllaceae.</title>
        <authorList>
            <person name="Almasi E."/>
            <person name="Sahu N."/>
            <person name="Krizsan K."/>
            <person name="Balint B."/>
            <person name="Kovacs G.M."/>
            <person name="Kiss B."/>
            <person name="Cseklye J."/>
            <person name="Drula E."/>
            <person name="Henrissat B."/>
            <person name="Nagy I."/>
            <person name="Chovatia M."/>
            <person name="Adam C."/>
            <person name="LaButti K."/>
            <person name="Lipzen A."/>
            <person name="Riley R."/>
            <person name="Grigoriev I.V."/>
            <person name="Nagy L.G."/>
        </authorList>
    </citation>
    <scope>NUCLEOTIDE SEQUENCE [LARGE SCALE GENOMIC DNA]</scope>
    <source>
        <strain evidence="2 3">NL-1724</strain>
    </source>
</reference>
<evidence type="ECO:0000313" key="3">
    <source>
        <dbReference type="Proteomes" id="UP000320762"/>
    </source>
</evidence>
<protein>
    <recommendedName>
        <fullName evidence="4">F-box domain-containing protein</fullName>
    </recommendedName>
</protein>
<evidence type="ECO:0000313" key="2">
    <source>
        <dbReference type="EMBL" id="TRM62498.1"/>
    </source>
</evidence>
<proteinExistence type="predicted"/>
<keyword evidence="3" id="KW-1185">Reference proteome</keyword>
<name>A0A550CCH6_9AGAR</name>
<feature type="coiled-coil region" evidence="1">
    <location>
        <begin position="50"/>
        <end position="84"/>
    </location>
</feature>
<gene>
    <name evidence="2" type="ORF">BD626DRAFT_497586</name>
</gene>
<dbReference type="EMBL" id="VDMD01000012">
    <property type="protein sequence ID" value="TRM62498.1"/>
    <property type="molecule type" value="Genomic_DNA"/>
</dbReference>
<sequence length="519" mass="58150">MVESLFARHREEIGLCDDCDRCIAVEFDEPVRGSENTILRTGRVLTAMEAERVAEAVAGTDSRLNDLENEIENLYSSVTLLQSAQESLLDLRALQQAYLAPIRTLPTELLSEIFKECCGSSSDLSQETCMPLLLSSVCKTWRDTMLGLPRIWASFLVPNTYFASTIAVMHHRLQTFLKYGGDLPLHEPLHYRVNQHGFRTGDVFSLLIPHSHRWTSLMIPQYLPDDPHVLFEDLEGQLLPRLLTLQGSSFHLYAGAKKGIFKSLPALRRVVLDDTGEGEEPLFVADLPWQQVEELATLRVSASYALEVLTLCPAIITWRHTGCEVLPPSTPSGFVSLPRLKELSMTLTDTMHVQLLDRLTTPALRRLSLTWTDQPFTITETGITSLLTRSACRPHQLELVYPPTMDASHLALLPELTGLTFIDSLRATDDTGALRFLPRLKVLHIGGFICFTAASMVDMVEARHSMGCALETFCLDLTGRASPDFEWDHSFAKRLEAAVTNLDLPGDRALRGFFSNWRL</sequence>
<organism evidence="2 3">
    <name type="scientific">Schizophyllum amplum</name>
    <dbReference type="NCBI Taxonomy" id="97359"/>
    <lineage>
        <taxon>Eukaryota</taxon>
        <taxon>Fungi</taxon>
        <taxon>Dikarya</taxon>
        <taxon>Basidiomycota</taxon>
        <taxon>Agaricomycotina</taxon>
        <taxon>Agaricomycetes</taxon>
        <taxon>Agaricomycetidae</taxon>
        <taxon>Agaricales</taxon>
        <taxon>Schizophyllaceae</taxon>
        <taxon>Schizophyllum</taxon>
    </lineage>
</organism>
<accession>A0A550CCH6</accession>
<dbReference type="OrthoDB" id="2852593at2759"/>
<keyword evidence="1" id="KW-0175">Coiled coil</keyword>
<evidence type="ECO:0000256" key="1">
    <source>
        <dbReference type="SAM" id="Coils"/>
    </source>
</evidence>
<comment type="caution">
    <text evidence="2">The sequence shown here is derived from an EMBL/GenBank/DDBJ whole genome shotgun (WGS) entry which is preliminary data.</text>
</comment>
<dbReference type="STRING" id="97359.A0A550CCH6"/>
<dbReference type="AlphaFoldDB" id="A0A550CCH6"/>
<evidence type="ECO:0008006" key="4">
    <source>
        <dbReference type="Google" id="ProtNLM"/>
    </source>
</evidence>
<dbReference type="Proteomes" id="UP000320762">
    <property type="component" value="Unassembled WGS sequence"/>
</dbReference>